<accession>A0A833N9S0</accession>
<evidence type="ECO:0000313" key="2">
    <source>
        <dbReference type="EMBL" id="KAE8546097.1"/>
    </source>
</evidence>
<dbReference type="SUPFAM" id="SSF53850">
    <property type="entry name" value="Periplasmic binding protein-like II"/>
    <property type="match status" value="1"/>
</dbReference>
<evidence type="ECO:0000313" key="3">
    <source>
        <dbReference type="Proteomes" id="UP000469950"/>
    </source>
</evidence>
<name>A0A833N9S0_MARNT</name>
<feature type="signal peptide" evidence="1">
    <location>
        <begin position="1"/>
        <end position="30"/>
    </location>
</feature>
<dbReference type="EMBL" id="WBMP01000005">
    <property type="protein sequence ID" value="KAE8546097.1"/>
    <property type="molecule type" value="Genomic_DNA"/>
</dbReference>
<organism evidence="2 3">
    <name type="scientific">Marinobacter nauticus</name>
    <name type="common">Marinobacter hydrocarbonoclasticus</name>
    <name type="synonym">Marinobacter aquaeolei</name>
    <dbReference type="NCBI Taxonomy" id="2743"/>
    <lineage>
        <taxon>Bacteria</taxon>
        <taxon>Pseudomonadati</taxon>
        <taxon>Pseudomonadota</taxon>
        <taxon>Gammaproteobacteria</taxon>
        <taxon>Pseudomonadales</taxon>
        <taxon>Marinobacteraceae</taxon>
        <taxon>Marinobacter</taxon>
    </lineage>
</organism>
<proteinExistence type="predicted"/>
<feature type="chain" id="PRO_5033021812" description="ABC transporter substrate-binding protein" evidence="1">
    <location>
        <begin position="31"/>
        <end position="254"/>
    </location>
</feature>
<dbReference type="AlphaFoldDB" id="A0A833N9S0"/>
<dbReference type="Proteomes" id="UP000469950">
    <property type="component" value="Unassembled WGS sequence"/>
</dbReference>
<keyword evidence="1" id="KW-0732">Signal</keyword>
<reference evidence="2 3" key="1">
    <citation type="submission" date="2019-10" db="EMBL/GenBank/DDBJ databases">
        <title>Draft genome sequence of Marinobacter hydrocarbonoclasticus NCT7M from the microbiome of the marine copepod.</title>
        <authorList>
            <person name="Nuttall R."/>
            <person name="Sharma G."/>
            <person name="Moisander P."/>
        </authorList>
    </citation>
    <scope>NUCLEOTIDE SEQUENCE [LARGE SCALE GENOMIC DNA]</scope>
    <source>
        <strain evidence="2 3">NCT7M</strain>
    </source>
</reference>
<evidence type="ECO:0000256" key="1">
    <source>
        <dbReference type="SAM" id="SignalP"/>
    </source>
</evidence>
<gene>
    <name evidence="2" type="ORF">F6453_1343</name>
</gene>
<protein>
    <recommendedName>
        <fullName evidence="4">ABC transporter substrate-binding protein</fullName>
    </recommendedName>
</protein>
<sequence length="254" mass="28158">MEQRGNSVHLKNLFCAGILAGLSQLPAALAASERPDEVRIAVIDDVPSTTAAVQILETAYQRLDINMTTLVAPSRRALLMADTGNLDGDLFRIETVADGYPNLVRVGFPLLKGKFHVVVRNREIQELPESHADDPLKVAVRRGVIIAENTAKALGMEPIHAESYEQVRTLLEMRRVDLAFVASIEGITPLANADWHHLHILPEPVATFTLHHYLNRRHAGLAEELAEVLAQLEQEGVRGQILRTVRGKQRDGEW</sequence>
<comment type="caution">
    <text evidence="2">The sequence shown here is derived from an EMBL/GenBank/DDBJ whole genome shotgun (WGS) entry which is preliminary data.</text>
</comment>
<evidence type="ECO:0008006" key="4">
    <source>
        <dbReference type="Google" id="ProtNLM"/>
    </source>
</evidence>